<protein>
    <submittedName>
        <fullName evidence="2">Uncharacterized protein</fullName>
    </submittedName>
</protein>
<evidence type="ECO:0000256" key="1">
    <source>
        <dbReference type="SAM" id="SignalP"/>
    </source>
</evidence>
<name>A0AAE0KSF7_9CHLO</name>
<feature type="signal peptide" evidence="1">
    <location>
        <begin position="1"/>
        <end position="16"/>
    </location>
</feature>
<feature type="non-terminal residue" evidence="2">
    <location>
        <position position="1"/>
    </location>
</feature>
<dbReference type="EMBL" id="LGRX02018995">
    <property type="protein sequence ID" value="KAK3259097.1"/>
    <property type="molecule type" value="Genomic_DNA"/>
</dbReference>
<sequence length="110" mass="11653">VYLIHLLMSFYSHTAARPYPTIYREISITGTCGAKACVIDAQGLSPIFFVGSNGSLLLSSISLANGFSKGSGAAVSAYNAVQLKFEDCMFLNNHAVAAKPAFACSLVRRA</sequence>
<feature type="chain" id="PRO_5041902582" evidence="1">
    <location>
        <begin position="17"/>
        <end position="110"/>
    </location>
</feature>
<proteinExistence type="predicted"/>
<organism evidence="2 3">
    <name type="scientific">Cymbomonas tetramitiformis</name>
    <dbReference type="NCBI Taxonomy" id="36881"/>
    <lineage>
        <taxon>Eukaryota</taxon>
        <taxon>Viridiplantae</taxon>
        <taxon>Chlorophyta</taxon>
        <taxon>Pyramimonadophyceae</taxon>
        <taxon>Pyramimonadales</taxon>
        <taxon>Pyramimonadaceae</taxon>
        <taxon>Cymbomonas</taxon>
    </lineage>
</organism>
<evidence type="ECO:0000313" key="2">
    <source>
        <dbReference type="EMBL" id="KAK3259097.1"/>
    </source>
</evidence>
<gene>
    <name evidence="2" type="ORF">CYMTET_31891</name>
</gene>
<dbReference type="Proteomes" id="UP001190700">
    <property type="component" value="Unassembled WGS sequence"/>
</dbReference>
<evidence type="ECO:0000313" key="3">
    <source>
        <dbReference type="Proteomes" id="UP001190700"/>
    </source>
</evidence>
<keyword evidence="3" id="KW-1185">Reference proteome</keyword>
<comment type="caution">
    <text evidence="2">The sequence shown here is derived from an EMBL/GenBank/DDBJ whole genome shotgun (WGS) entry which is preliminary data.</text>
</comment>
<keyword evidence="1" id="KW-0732">Signal</keyword>
<accession>A0AAE0KSF7</accession>
<reference evidence="2 3" key="1">
    <citation type="journal article" date="2015" name="Genome Biol. Evol.">
        <title>Comparative Genomics of a Bacterivorous Green Alga Reveals Evolutionary Causalities and Consequences of Phago-Mixotrophic Mode of Nutrition.</title>
        <authorList>
            <person name="Burns J.A."/>
            <person name="Paasch A."/>
            <person name="Narechania A."/>
            <person name="Kim E."/>
        </authorList>
    </citation>
    <scope>NUCLEOTIDE SEQUENCE [LARGE SCALE GENOMIC DNA]</scope>
    <source>
        <strain evidence="2 3">PLY_AMNH</strain>
    </source>
</reference>
<dbReference type="AlphaFoldDB" id="A0AAE0KSF7"/>